<keyword evidence="1" id="KW-1133">Transmembrane helix</keyword>
<dbReference type="STRING" id="365046.Rta_24550"/>
<keyword evidence="3" id="KW-1185">Reference proteome</keyword>
<dbReference type="OrthoDB" id="8908971at2"/>
<accession>F5Y1W9</accession>
<dbReference type="EMBL" id="CP000245">
    <property type="protein sequence ID" value="AEG93553.1"/>
    <property type="molecule type" value="Genomic_DNA"/>
</dbReference>
<keyword evidence="1" id="KW-0472">Membrane</keyword>
<evidence type="ECO:0000313" key="3">
    <source>
        <dbReference type="Proteomes" id="UP000008385"/>
    </source>
</evidence>
<proteinExistence type="predicted"/>
<protein>
    <submittedName>
        <fullName evidence="2">Uncharacterized protein</fullName>
    </submittedName>
</protein>
<name>F5Y1W9_RAMTT</name>
<dbReference type="HOGENOM" id="CLU_1249799_0_0_4"/>
<evidence type="ECO:0000256" key="1">
    <source>
        <dbReference type="SAM" id="Phobius"/>
    </source>
</evidence>
<reference evidence="3" key="1">
    <citation type="submission" date="2006-01" db="EMBL/GenBank/DDBJ databases">
        <title>Genome of the cyst-dividing bacterium Ramlibacter tataouinensis.</title>
        <authorList>
            <person name="Barakat M."/>
            <person name="Ortet P."/>
            <person name="De Luca G."/>
            <person name="Jourlin-Castelli C."/>
            <person name="Ansaldi M."/>
            <person name="Py B."/>
            <person name="Fichant G."/>
            <person name="Coutinho P."/>
            <person name="Voulhoux R."/>
            <person name="Bastien O."/>
            <person name="Roy S."/>
            <person name="Marechal E."/>
            <person name="Henrissat B."/>
            <person name="Quentin Y."/>
            <person name="Noirot P."/>
            <person name="Filloux A."/>
            <person name="Mejean V."/>
            <person name="DuBow M."/>
            <person name="Barras F."/>
            <person name="Heulin T."/>
        </authorList>
    </citation>
    <scope>NUCLEOTIDE SEQUENCE [LARGE SCALE GENOMIC DNA]</scope>
    <source>
        <strain evidence="3">ATCC BAA-407 / DSM 14655 / LMG 21543 / TTB310</strain>
    </source>
</reference>
<sequence>MEQPLFHVVLEGRRIGPYDRRTIVGMRMKKALSSKNLLVDSEGVELTVGELIARRTGAPRFAPQRTGNSSVVQATYVARLVEAQRGAFAVPRFRGKVELRVQGGVLRIAGRFRRGLGWREDRVKLPVDQVAHARLAGSRLELGLGGNEAVPLQRLTLELFTPETATQLLQWFPSAQPFPEPAAQARAPRRAGELRALWVPVAGLALVMVLLLAVLALRRLY</sequence>
<dbReference type="RefSeq" id="WP_013901785.1">
    <property type="nucleotide sequence ID" value="NC_015677.1"/>
</dbReference>
<keyword evidence="1" id="KW-0812">Transmembrane</keyword>
<dbReference type="Proteomes" id="UP000008385">
    <property type="component" value="Chromosome"/>
</dbReference>
<feature type="transmembrane region" description="Helical" evidence="1">
    <location>
        <begin position="197"/>
        <end position="217"/>
    </location>
</feature>
<organism evidence="2 3">
    <name type="scientific">Ramlibacter tataouinensis (strain ATCC BAA-407 / DSM 14655 / LMG 21543 / TTB310)</name>
    <dbReference type="NCBI Taxonomy" id="365046"/>
    <lineage>
        <taxon>Bacteria</taxon>
        <taxon>Pseudomonadati</taxon>
        <taxon>Pseudomonadota</taxon>
        <taxon>Betaproteobacteria</taxon>
        <taxon>Burkholderiales</taxon>
        <taxon>Comamonadaceae</taxon>
        <taxon>Ramlibacter</taxon>
    </lineage>
</organism>
<dbReference type="KEGG" id="rta:Rta_24550"/>
<reference evidence="2 3" key="2">
    <citation type="journal article" date="2011" name="PLoS ONE">
        <title>The Cyst-Dividing Bacterium Ramlibacter tataouinensis TTB310 Genome Reveals a Well-Stocked Toolbox for Adaptation to a Desert Environment.</title>
        <authorList>
            <person name="De Luca G."/>
            <person name="Barakat M."/>
            <person name="Ortet P."/>
            <person name="Fochesato S."/>
            <person name="Jourlin-Castelli C."/>
            <person name="Ansaldi M."/>
            <person name="Py B."/>
            <person name="Fichant G."/>
            <person name="Coutinho P.M."/>
            <person name="Voulhoux R."/>
            <person name="Bastien O."/>
            <person name="Marechal E."/>
            <person name="Henrissat B."/>
            <person name="Quentin Y."/>
            <person name="Noirot P."/>
            <person name="Filloux A."/>
            <person name="Mejean V."/>
            <person name="Dubow M.S."/>
            <person name="Barras F."/>
            <person name="Barbe V."/>
            <person name="Weissenbach J."/>
            <person name="Mihalcescu I."/>
            <person name="Vermeglio A."/>
            <person name="Achouak W."/>
            <person name="Heulin T."/>
        </authorList>
    </citation>
    <scope>NUCLEOTIDE SEQUENCE [LARGE SCALE GENOMIC DNA]</scope>
    <source>
        <strain evidence="3">ATCC BAA-407 / DSM 14655 / LMG 21543 / TTB310</strain>
    </source>
</reference>
<evidence type="ECO:0000313" key="2">
    <source>
        <dbReference type="EMBL" id="AEG93553.1"/>
    </source>
</evidence>
<gene>
    <name evidence="2" type="ordered locus">Rta_24550</name>
</gene>
<dbReference type="AlphaFoldDB" id="F5Y1W9"/>